<feature type="region of interest" description="Disordered" evidence="1">
    <location>
        <begin position="1"/>
        <end position="200"/>
    </location>
</feature>
<accession>A0AAV4FNM5</accession>
<comment type="caution">
    <text evidence="3">The sequence shown here is derived from an EMBL/GenBank/DDBJ whole genome shotgun (WGS) entry which is preliminary data.</text>
</comment>
<dbReference type="Gene3D" id="3.30.890.10">
    <property type="entry name" value="Methyl-cpg-binding Protein 2, Chain A"/>
    <property type="match status" value="1"/>
</dbReference>
<feature type="compositionally biased region" description="Polar residues" evidence="1">
    <location>
        <begin position="440"/>
        <end position="455"/>
    </location>
</feature>
<feature type="compositionally biased region" description="Polar residues" evidence="1">
    <location>
        <begin position="187"/>
        <end position="200"/>
    </location>
</feature>
<dbReference type="EMBL" id="BMAT01007946">
    <property type="protein sequence ID" value="GFR74908.1"/>
    <property type="molecule type" value="Genomic_DNA"/>
</dbReference>
<dbReference type="Pfam" id="PF01429">
    <property type="entry name" value="MBD"/>
    <property type="match status" value="1"/>
</dbReference>
<feature type="domain" description="MBD" evidence="2">
    <location>
        <begin position="301"/>
        <end position="374"/>
    </location>
</feature>
<feature type="compositionally biased region" description="Polar residues" evidence="1">
    <location>
        <begin position="1"/>
        <end position="19"/>
    </location>
</feature>
<dbReference type="GO" id="GO:0003677">
    <property type="term" value="F:DNA binding"/>
    <property type="evidence" value="ECO:0007669"/>
    <property type="project" value="InterPro"/>
</dbReference>
<feature type="compositionally biased region" description="Polar residues" evidence="1">
    <location>
        <begin position="120"/>
        <end position="148"/>
    </location>
</feature>
<feature type="compositionally biased region" description="Polar residues" evidence="1">
    <location>
        <begin position="870"/>
        <end position="880"/>
    </location>
</feature>
<feature type="compositionally biased region" description="Polar residues" evidence="1">
    <location>
        <begin position="809"/>
        <end position="822"/>
    </location>
</feature>
<feature type="region of interest" description="Disordered" evidence="1">
    <location>
        <begin position="386"/>
        <end position="461"/>
    </location>
</feature>
<keyword evidence="4" id="KW-1185">Reference proteome</keyword>
<evidence type="ECO:0000313" key="3">
    <source>
        <dbReference type="EMBL" id="GFR74908.1"/>
    </source>
</evidence>
<evidence type="ECO:0000256" key="1">
    <source>
        <dbReference type="SAM" id="MobiDB-lite"/>
    </source>
</evidence>
<dbReference type="PROSITE" id="PS50982">
    <property type="entry name" value="MBD"/>
    <property type="match status" value="1"/>
</dbReference>
<feature type="region of interest" description="Disordered" evidence="1">
    <location>
        <begin position="495"/>
        <end position="578"/>
    </location>
</feature>
<evidence type="ECO:0000259" key="2">
    <source>
        <dbReference type="PROSITE" id="PS50982"/>
    </source>
</evidence>
<feature type="compositionally biased region" description="Polar residues" evidence="1">
    <location>
        <begin position="98"/>
        <end position="112"/>
    </location>
</feature>
<proteinExistence type="predicted"/>
<sequence length="1231" mass="133202">MDASENPANENLSSPTVPKTSDLPLSAENNQPLGEDNDKEKGMASLAEPPNSSDGDNQPLYENKDKENDMAAVATHPESSVEESCEQEQSEKEKSENAKTFNSAQESLSAINTEEETNEESVQNLETEAPQNNSVEVDGSGPSSMTAKKNTDKQLSIEGSKENETESFMMNHASGSVPSSSHDEHTVNGSNKENENNASTVCGTATTFSATLPKDRVISTSINTDAGENESQNNSGDEAALVIDDRRDPQRPLDVGNALPLTHQPAKALPEVAPNVAVQAPIKSTKGRKPGTPRQAPKFDKEDLEHLRLPEKHGWMRELVYRGTFEGESRKMDIYYHPPSGRKLRSMMDIGAYLDKQENYPLNRTHFTFRKEKLFEPPFELVRSAGQPVRAFSSPNVSSKKKGSPSTSTTPAGRMTVKLPDPKISRSTPGPKKTFPGRSIYTSVSNATPISSTVQKRGGHQAASVNFRTNGTGSNLTQLARGALRQSIALSNKARASATSMSSQATPQSQTNTGSGFGLNNSRPSNNGPSTERPAATWKMIVTPKTVNRKIRPRPKSPDWRPSGDSSNNSDDSEAEENMEIIKQGARDTEEDEIQRVMGTASDLIASIVQQSKSQPPKTLQNTTVNYGPGNNRSFSMLSPSSIQPQRCISRTVWIYSLIFVDSLKVKSDPRRIILRAPGQIIRPSTSLMSLMPRLHPSTLPSNPPIHILPAGYRPNNMSSSISNLGAGLSSTFPPPPPLASCPTIRPSVPPPLNLPSFVKILPSPQPGPPRAPPALKPCPLLMDTNAPGQIVRNAQPVPSPPPLAHRSFTPNTLQQHGSYNSPPLFGPIVAPESVEKNRTPSVEEKRNVVVLSDEGEDVLCIDQGPQADGNESTAAANDQQQRKRQAPPDSNSSDEEISDQDTHQSKRARVERRKSPEPSQANADSLKAVKNMVMKRKGLESKGDGQSSELAPDSAVLRGILNKPPDIKNTLPEVNQAESDEDDEFLPTVTFAPEATPSESSQSLSISSENDEALDLTVSSSAFTLSTETITPSASAILSKSSDKSLPTVSVSNMQMPEKNITSSPQLLTLPSALKEKLDLNLPLLLALNGQEIIIPPARVLATQGSLKVLLPPGTNMSLRESAKTLSVAVSNVPALSSDSSPYPKFPRASHLRSSFRPLQECVGIMTRLSRFFSIPHLLSMFFGMQVSPQASVLYSHRERLAHRGLIPLVTSRQLGRVPTGVARHCLLAF</sequence>
<feature type="region of interest" description="Disordered" evidence="1">
    <location>
        <begin position="861"/>
        <end position="929"/>
    </location>
</feature>
<dbReference type="InterPro" id="IPR016177">
    <property type="entry name" value="DNA-bd_dom_sf"/>
</dbReference>
<dbReference type="CDD" id="cd00122">
    <property type="entry name" value="MBD"/>
    <property type="match status" value="1"/>
</dbReference>
<dbReference type="Proteomes" id="UP000762676">
    <property type="component" value="Unassembled WGS sequence"/>
</dbReference>
<feature type="region of interest" description="Disordered" evidence="1">
    <location>
        <begin position="962"/>
        <end position="984"/>
    </location>
</feature>
<name>A0AAV4FNM5_9GAST</name>
<feature type="region of interest" description="Disordered" evidence="1">
    <location>
        <begin position="795"/>
        <end position="828"/>
    </location>
</feature>
<reference evidence="3 4" key="1">
    <citation type="journal article" date="2021" name="Elife">
        <title>Chloroplast acquisition without the gene transfer in kleptoplastic sea slugs, Plakobranchus ocellatus.</title>
        <authorList>
            <person name="Maeda T."/>
            <person name="Takahashi S."/>
            <person name="Yoshida T."/>
            <person name="Shimamura S."/>
            <person name="Takaki Y."/>
            <person name="Nagai Y."/>
            <person name="Toyoda A."/>
            <person name="Suzuki Y."/>
            <person name="Arimoto A."/>
            <person name="Ishii H."/>
            <person name="Satoh N."/>
            <person name="Nishiyama T."/>
            <person name="Hasebe M."/>
            <person name="Maruyama T."/>
            <person name="Minagawa J."/>
            <person name="Obokata J."/>
            <person name="Shigenobu S."/>
        </authorList>
    </citation>
    <scope>NUCLEOTIDE SEQUENCE [LARGE SCALE GENOMIC DNA]</scope>
</reference>
<gene>
    <name evidence="3" type="ORF">ElyMa_003905400</name>
</gene>
<dbReference type="SUPFAM" id="SSF54171">
    <property type="entry name" value="DNA-binding domain"/>
    <property type="match status" value="1"/>
</dbReference>
<protein>
    <submittedName>
        <fullName evidence="3">Methyl-CpG-binding domain protein 3</fullName>
    </submittedName>
</protein>
<organism evidence="3 4">
    <name type="scientific">Elysia marginata</name>
    <dbReference type="NCBI Taxonomy" id="1093978"/>
    <lineage>
        <taxon>Eukaryota</taxon>
        <taxon>Metazoa</taxon>
        <taxon>Spiralia</taxon>
        <taxon>Lophotrochozoa</taxon>
        <taxon>Mollusca</taxon>
        <taxon>Gastropoda</taxon>
        <taxon>Heterobranchia</taxon>
        <taxon>Euthyneura</taxon>
        <taxon>Panpulmonata</taxon>
        <taxon>Sacoglossa</taxon>
        <taxon>Placobranchoidea</taxon>
        <taxon>Plakobranchidae</taxon>
        <taxon>Elysia</taxon>
    </lineage>
</organism>
<feature type="compositionally biased region" description="Polar residues" evidence="1">
    <location>
        <begin position="497"/>
        <end position="530"/>
    </location>
</feature>
<evidence type="ECO:0000313" key="4">
    <source>
        <dbReference type="Proteomes" id="UP000762676"/>
    </source>
</evidence>
<dbReference type="InterPro" id="IPR001739">
    <property type="entry name" value="Methyl_CpG_DNA-bd"/>
</dbReference>
<dbReference type="SMART" id="SM00391">
    <property type="entry name" value="MBD"/>
    <property type="match status" value="1"/>
</dbReference>
<dbReference type="AlphaFoldDB" id="A0AAV4FNM5"/>